<dbReference type="InterPro" id="IPR003447">
    <property type="entry name" value="FEMABX"/>
</dbReference>
<evidence type="ECO:0000313" key="8">
    <source>
        <dbReference type="Proteomes" id="UP000198337"/>
    </source>
</evidence>
<reference evidence="7 8" key="1">
    <citation type="submission" date="2017-06" db="EMBL/GenBank/DDBJ databases">
        <authorList>
            <person name="Varghese N."/>
            <person name="Submissions S."/>
        </authorList>
    </citation>
    <scope>NUCLEOTIDE SEQUENCE [LARGE SCALE GENOMIC DNA]</scope>
    <source>
        <strain evidence="7 8">DSM 19840</strain>
    </source>
</reference>
<evidence type="ECO:0000256" key="1">
    <source>
        <dbReference type="ARBA" id="ARBA00009943"/>
    </source>
</evidence>
<organism evidence="7 8">
    <name type="scientific">Maribacter sedimenticola</name>
    <dbReference type="NCBI Taxonomy" id="228956"/>
    <lineage>
        <taxon>Bacteria</taxon>
        <taxon>Pseudomonadati</taxon>
        <taxon>Bacteroidota</taxon>
        <taxon>Flavobacteriia</taxon>
        <taxon>Flavobacteriales</taxon>
        <taxon>Flavobacteriaceae</taxon>
        <taxon>Maribacter</taxon>
    </lineage>
</organism>
<proteinExistence type="inferred from homology"/>
<gene>
    <name evidence="7" type="ORF">SAMN04488009_3075</name>
</gene>
<name>A0ABY1SKF1_9FLAO</name>
<evidence type="ECO:0000256" key="4">
    <source>
        <dbReference type="ARBA" id="ARBA00022984"/>
    </source>
</evidence>
<comment type="similarity">
    <text evidence="1">Belongs to the FemABX family.</text>
</comment>
<keyword evidence="4" id="KW-0573">Peptidoglycan synthesis</keyword>
<dbReference type="PROSITE" id="PS51191">
    <property type="entry name" value="FEMABX"/>
    <property type="match status" value="1"/>
</dbReference>
<dbReference type="RefSeq" id="WP_245838946.1">
    <property type="nucleotide sequence ID" value="NZ_FZNV01000005.1"/>
</dbReference>
<evidence type="ECO:0000313" key="7">
    <source>
        <dbReference type="EMBL" id="SNR66889.1"/>
    </source>
</evidence>
<keyword evidence="8" id="KW-1185">Reference proteome</keyword>
<dbReference type="InterPro" id="IPR016181">
    <property type="entry name" value="Acyl_CoA_acyltransferase"/>
</dbReference>
<keyword evidence="5" id="KW-0012">Acyltransferase</keyword>
<keyword evidence="2" id="KW-0808">Transferase</keyword>
<dbReference type="PANTHER" id="PTHR36174:SF1">
    <property type="entry name" value="LIPID II:GLYCINE GLYCYLTRANSFERASE"/>
    <property type="match status" value="1"/>
</dbReference>
<evidence type="ECO:0000256" key="6">
    <source>
        <dbReference type="ARBA" id="ARBA00023316"/>
    </source>
</evidence>
<evidence type="ECO:0000256" key="3">
    <source>
        <dbReference type="ARBA" id="ARBA00022960"/>
    </source>
</evidence>
<evidence type="ECO:0000256" key="5">
    <source>
        <dbReference type="ARBA" id="ARBA00023315"/>
    </source>
</evidence>
<keyword evidence="3" id="KW-0133">Cell shape</keyword>
<keyword evidence="6" id="KW-0961">Cell wall biogenesis/degradation</keyword>
<dbReference type="PANTHER" id="PTHR36174">
    <property type="entry name" value="LIPID II:GLYCINE GLYCYLTRANSFERASE"/>
    <property type="match status" value="1"/>
</dbReference>
<dbReference type="Proteomes" id="UP000198337">
    <property type="component" value="Unassembled WGS sequence"/>
</dbReference>
<comment type="caution">
    <text evidence="7">The sequence shown here is derived from an EMBL/GenBank/DDBJ whole genome shotgun (WGS) entry which is preliminary data.</text>
</comment>
<dbReference type="EMBL" id="FZNV01000005">
    <property type="protein sequence ID" value="SNR66889.1"/>
    <property type="molecule type" value="Genomic_DNA"/>
</dbReference>
<evidence type="ECO:0000256" key="2">
    <source>
        <dbReference type="ARBA" id="ARBA00022679"/>
    </source>
</evidence>
<dbReference type="InterPro" id="IPR050644">
    <property type="entry name" value="PG_Glycine_Bridge_Synth"/>
</dbReference>
<sequence>MIEIITDGKEWKKRLMKFDFYDFYHTFDYHHLSKKDRETPLLMVYSQDEINIAIPFLKREIEGTPYFDLTSVYGYAGPIYNNLPENFDNTIFSNELKDYLIRNKIISVFSRLNPYFNQQSLILNNLGETPISGKVVNIDLTKSIEEQRTQYGKSTKNRTNKCRRIATVKEVTSQEDLETYIDIYYENMDRLGAKDSYYFSKEYFFNFLKSKDFKTRVLLVIENESGKAMAGSMFVETNTIVQFHLSGTRTKFLNWAPANLFLDEMRLLATAEGYQIFNLGGGLGGQEDSLFNFKASFSKDHRDFRLWKYIVNNTAYSELSKDKEGDFFPLYRKL</sequence>
<accession>A0ABY1SKF1</accession>
<protein>
    <submittedName>
        <fullName evidence="7">FemAB family protein</fullName>
    </submittedName>
</protein>
<dbReference type="SUPFAM" id="SSF55729">
    <property type="entry name" value="Acyl-CoA N-acyltransferases (Nat)"/>
    <property type="match status" value="1"/>
</dbReference>
<dbReference type="Gene3D" id="3.40.630.30">
    <property type="match status" value="1"/>
</dbReference>